<feature type="transmembrane region" description="Helical" evidence="1">
    <location>
        <begin position="313"/>
        <end position="335"/>
    </location>
</feature>
<dbReference type="EMBL" id="FNRP01000040">
    <property type="protein sequence ID" value="SEB15501.1"/>
    <property type="molecule type" value="Genomic_DNA"/>
</dbReference>
<accession>A0A1H4H1K7</accession>
<sequence>MKNKYLFLLTLLVIHSSFIDLRPLASNNANLYVQMLSCIFLLLLLGGNLIKLFKRYKALNIIAILLSLSYAYSTYRIWNIHTNVSLMSPYTSILQFLKIISVLALVEYVEIYHKRVLFLKYFLVLLGVYLGLGNIDVFSNYRGGDMDVCIIGDKFVVSYLNLFWISLYIPYMFFKTKVIKINKFRILLVLSCFISYVVSCSTGIVVGAFMLVFSYIPVHYYHILYKPLGLSILILILDLSFFFLHSYILDLGIVKYIVVDVLGEDLTLTTRTNIWAALLSILSDEPLWGYGPGNETVVVGGLLNLTNAQNGLLHTYLGVGAVGVFFFLLLLSGIVRKMKLRNQNTLFLFLLGLVVASIVEVSLSSLFLCYSSFLLIANTELRDGGCPFI</sequence>
<keyword evidence="1" id="KW-0472">Membrane</keyword>
<protein>
    <recommendedName>
        <fullName evidence="4">O-antigen ligase family protein</fullName>
    </recommendedName>
</protein>
<dbReference type="GO" id="GO:0016020">
    <property type="term" value="C:membrane"/>
    <property type="evidence" value="ECO:0007669"/>
    <property type="project" value="UniProtKB-SubCell"/>
</dbReference>
<feature type="transmembrane region" description="Helical" evidence="1">
    <location>
        <begin position="347"/>
        <end position="373"/>
    </location>
</feature>
<feature type="transmembrane region" description="Helical" evidence="1">
    <location>
        <begin position="29"/>
        <end position="46"/>
    </location>
</feature>
<name>A0A1H4H1K7_9BACE</name>
<evidence type="ECO:0008006" key="4">
    <source>
        <dbReference type="Google" id="ProtNLM"/>
    </source>
</evidence>
<evidence type="ECO:0000313" key="3">
    <source>
        <dbReference type="Proteomes" id="UP000183040"/>
    </source>
</evidence>
<keyword evidence="1" id="KW-0812">Transmembrane</keyword>
<feature type="transmembrane region" description="Helical" evidence="1">
    <location>
        <begin position="155"/>
        <end position="174"/>
    </location>
</feature>
<feature type="transmembrane region" description="Helical" evidence="1">
    <location>
        <begin position="116"/>
        <end position="135"/>
    </location>
</feature>
<feature type="transmembrane region" description="Helical" evidence="1">
    <location>
        <begin position="228"/>
        <end position="249"/>
    </location>
</feature>
<feature type="transmembrane region" description="Helical" evidence="1">
    <location>
        <begin position="186"/>
        <end position="216"/>
    </location>
</feature>
<gene>
    <name evidence="2" type="ORF">SAMN04487924_1406</name>
</gene>
<reference evidence="2 3" key="1">
    <citation type="submission" date="2016-10" db="EMBL/GenBank/DDBJ databases">
        <authorList>
            <person name="de Groot N.N."/>
        </authorList>
    </citation>
    <scope>NUCLEOTIDE SEQUENCE [LARGE SCALE GENOMIC DNA]</scope>
    <source>
        <strain evidence="2 3">NLAE-zl-G339</strain>
    </source>
</reference>
<proteinExistence type="predicted"/>
<dbReference type="Proteomes" id="UP000183040">
    <property type="component" value="Unassembled WGS sequence"/>
</dbReference>
<organism evidence="2 3">
    <name type="scientific">Bacteroides xylanisolvens</name>
    <dbReference type="NCBI Taxonomy" id="371601"/>
    <lineage>
        <taxon>Bacteria</taxon>
        <taxon>Pseudomonadati</taxon>
        <taxon>Bacteroidota</taxon>
        <taxon>Bacteroidia</taxon>
        <taxon>Bacteroidales</taxon>
        <taxon>Bacteroidaceae</taxon>
        <taxon>Bacteroides</taxon>
    </lineage>
</organism>
<evidence type="ECO:0000313" key="2">
    <source>
        <dbReference type="EMBL" id="SEB15501.1"/>
    </source>
</evidence>
<keyword evidence="1" id="KW-1133">Transmembrane helix</keyword>
<dbReference type="RefSeq" id="WP_074708647.1">
    <property type="nucleotide sequence ID" value="NZ_FNRP01000040.1"/>
</dbReference>
<feature type="transmembrane region" description="Helical" evidence="1">
    <location>
        <begin position="58"/>
        <end position="78"/>
    </location>
</feature>
<feature type="transmembrane region" description="Helical" evidence="1">
    <location>
        <begin position="90"/>
        <end position="109"/>
    </location>
</feature>
<evidence type="ECO:0000256" key="1">
    <source>
        <dbReference type="SAM" id="Phobius"/>
    </source>
</evidence>
<dbReference type="AlphaFoldDB" id="A0A1H4H1K7"/>